<sequence>MAEKSNPYFFSVLNAGSLLLPLYVVGSTLRFLLISVTLILWLQTQCLGYISILKKRRSARLAAAADEVRIRQRKQIADISRSVGENVILLLETSREQVLKLNQEAERKIQEYEQATVDRQESERAKDQQLKSREENILVQERKIKESEEALQALQKKLEEREQNVKIAEDNARKIYLKQEEFRRPSHQIIQPTAPFNPVAPPLIKSTLPSDLLEYSNDLRSLFTCIGVTKKGTRCRQSMIANADKSAAIDRIEKMTSSNPEDTFELNVLRELADWMLCPRWHRYALPQGATIARRWYDELSDARAKLKSRTQTHMNTLTPITTPSSAITSSSTLPSAGVPSVFSSYSTGTASSIASPQSVSMSYTGSSYQVIGPQAFMNPQGASDAAPGNHPARNLMPLFEAVAQQSRSKILFEENITGR</sequence>
<keyword evidence="2" id="KW-0472">Membrane</keyword>
<feature type="transmembrane region" description="Helical" evidence="2">
    <location>
        <begin position="7"/>
        <end position="25"/>
    </location>
</feature>
<proteinExistence type="predicted"/>
<dbReference type="KEGG" id="trg:TRUGW13939_10294"/>
<keyword evidence="4" id="KW-1185">Reference proteome</keyword>
<protein>
    <submittedName>
        <fullName evidence="3">Uncharacterized protein</fullName>
    </submittedName>
</protein>
<dbReference type="AlphaFoldDB" id="A0A7H8RA00"/>
<reference evidence="4" key="1">
    <citation type="submission" date="2020-06" db="EMBL/GenBank/DDBJ databases">
        <title>A chromosome-scale genome assembly of Talaromyces rugulosus W13939.</title>
        <authorList>
            <person name="Wang B."/>
            <person name="Guo L."/>
            <person name="Ye K."/>
            <person name="Wang L."/>
        </authorList>
    </citation>
    <scope>NUCLEOTIDE SEQUENCE [LARGE SCALE GENOMIC DNA]</scope>
    <source>
        <strain evidence="4">W13939</strain>
    </source>
</reference>
<feature type="coiled-coil region" evidence="1">
    <location>
        <begin position="91"/>
        <end position="171"/>
    </location>
</feature>
<dbReference type="EMBL" id="CP055902">
    <property type="protein sequence ID" value="QKX63126.1"/>
    <property type="molecule type" value="Genomic_DNA"/>
</dbReference>
<gene>
    <name evidence="3" type="ORF">TRUGW13939_10294</name>
</gene>
<keyword evidence="2" id="KW-1133">Transmembrane helix</keyword>
<evidence type="ECO:0000256" key="2">
    <source>
        <dbReference type="SAM" id="Phobius"/>
    </source>
</evidence>
<keyword evidence="2" id="KW-0812">Transmembrane</keyword>
<name>A0A7H8RA00_TALRU</name>
<evidence type="ECO:0000313" key="4">
    <source>
        <dbReference type="Proteomes" id="UP000509510"/>
    </source>
</evidence>
<dbReference type="Proteomes" id="UP000509510">
    <property type="component" value="Chromosome V"/>
</dbReference>
<keyword evidence="1" id="KW-0175">Coiled coil</keyword>
<dbReference type="GeneID" id="55997775"/>
<accession>A0A7H8RA00</accession>
<feature type="transmembrane region" description="Helical" evidence="2">
    <location>
        <begin position="31"/>
        <end position="52"/>
    </location>
</feature>
<dbReference type="OrthoDB" id="4227234at2759"/>
<evidence type="ECO:0000313" key="3">
    <source>
        <dbReference type="EMBL" id="QKX63126.1"/>
    </source>
</evidence>
<organism evidence="3 4">
    <name type="scientific">Talaromyces rugulosus</name>
    <name type="common">Penicillium rugulosum</name>
    <dbReference type="NCBI Taxonomy" id="121627"/>
    <lineage>
        <taxon>Eukaryota</taxon>
        <taxon>Fungi</taxon>
        <taxon>Dikarya</taxon>
        <taxon>Ascomycota</taxon>
        <taxon>Pezizomycotina</taxon>
        <taxon>Eurotiomycetes</taxon>
        <taxon>Eurotiomycetidae</taxon>
        <taxon>Eurotiales</taxon>
        <taxon>Trichocomaceae</taxon>
        <taxon>Talaromyces</taxon>
        <taxon>Talaromyces sect. Islandici</taxon>
    </lineage>
</organism>
<dbReference type="RefSeq" id="XP_035349300.1">
    <property type="nucleotide sequence ID" value="XM_035493407.1"/>
</dbReference>
<evidence type="ECO:0000256" key="1">
    <source>
        <dbReference type="SAM" id="Coils"/>
    </source>
</evidence>